<dbReference type="AlphaFoldDB" id="A0A4X2JYE0"/>
<organism evidence="1 2">
    <name type="scientific">Vombatus ursinus</name>
    <name type="common">Common wombat</name>
    <dbReference type="NCBI Taxonomy" id="29139"/>
    <lineage>
        <taxon>Eukaryota</taxon>
        <taxon>Metazoa</taxon>
        <taxon>Chordata</taxon>
        <taxon>Craniata</taxon>
        <taxon>Vertebrata</taxon>
        <taxon>Euteleostomi</taxon>
        <taxon>Mammalia</taxon>
        <taxon>Metatheria</taxon>
        <taxon>Diprotodontia</taxon>
        <taxon>Vombatidae</taxon>
        <taxon>Vombatus</taxon>
    </lineage>
</organism>
<name>A0A4X2JYE0_VOMUR</name>
<dbReference type="Ensembl" id="ENSVURT00010005344.1">
    <property type="protein sequence ID" value="ENSVURP00010004708.1"/>
    <property type="gene ID" value="ENSVURG00010003747.1"/>
</dbReference>
<reference evidence="1" key="2">
    <citation type="submission" date="2025-08" db="UniProtKB">
        <authorList>
            <consortium name="Ensembl"/>
        </authorList>
    </citation>
    <scope>IDENTIFICATION</scope>
</reference>
<sequence>MPFVPRSWVCRETNVTPRWPVEKSRLDQELKLIGQYGLRHKREVLRVKFTLATEICRATRELLTRSTRTRSREGQA</sequence>
<evidence type="ECO:0000313" key="2">
    <source>
        <dbReference type="Proteomes" id="UP000314987"/>
    </source>
</evidence>
<evidence type="ECO:0000313" key="1">
    <source>
        <dbReference type="Ensembl" id="ENSVURP00010004708.1"/>
    </source>
</evidence>
<dbReference type="Proteomes" id="UP000314987">
    <property type="component" value="Unassembled WGS sequence"/>
</dbReference>
<dbReference type="STRING" id="29139.ENSVURP00010004708"/>
<proteinExistence type="predicted"/>
<reference evidence="2" key="1">
    <citation type="submission" date="2018-12" db="EMBL/GenBank/DDBJ databases">
        <authorList>
            <person name="Yazar S."/>
        </authorList>
    </citation>
    <scope>NUCLEOTIDE SEQUENCE [LARGE SCALE GENOMIC DNA]</scope>
</reference>
<accession>A0A4X2JYE0</accession>
<reference evidence="1" key="3">
    <citation type="submission" date="2025-09" db="UniProtKB">
        <authorList>
            <consortium name="Ensembl"/>
        </authorList>
    </citation>
    <scope>IDENTIFICATION</scope>
</reference>
<protein>
    <recommendedName>
        <fullName evidence="3">40S ribosomal protein S9</fullName>
    </recommendedName>
</protein>
<keyword evidence="2" id="KW-1185">Reference proteome</keyword>
<evidence type="ECO:0008006" key="3">
    <source>
        <dbReference type="Google" id="ProtNLM"/>
    </source>
</evidence>
<dbReference type="GeneTree" id="ENSGT00940000166607"/>